<feature type="transmembrane region" description="Helical" evidence="1">
    <location>
        <begin position="95"/>
        <end position="125"/>
    </location>
</feature>
<feature type="transmembrane region" description="Helical" evidence="1">
    <location>
        <begin position="172"/>
        <end position="189"/>
    </location>
</feature>
<evidence type="ECO:0000313" key="2">
    <source>
        <dbReference type="EMBL" id="QGQ95298.1"/>
    </source>
</evidence>
<name>A0A6B8RIZ8_9BACL</name>
<keyword evidence="3" id="KW-1185">Reference proteome</keyword>
<dbReference type="Pfam" id="PF12730">
    <property type="entry name" value="ABC2_membrane_4"/>
    <property type="match status" value="1"/>
</dbReference>
<feature type="transmembrane region" description="Helical" evidence="1">
    <location>
        <begin position="20"/>
        <end position="36"/>
    </location>
</feature>
<keyword evidence="1" id="KW-1133">Transmembrane helix</keyword>
<protein>
    <submittedName>
        <fullName evidence="2">ABC transporter permease</fullName>
    </submittedName>
</protein>
<gene>
    <name evidence="2" type="ORF">EHS13_10575</name>
</gene>
<dbReference type="KEGG" id="ppsc:EHS13_10575"/>
<sequence length="225" mass="25650">MVMYKLIRLEFKKIKIGGWLRNIVIANVLIALWVITSIPNEDIQTNVLAFASVGSYVRITFIIFSAVFMARIVIDEYRNKTISVLFTYPIRRQTLIIAKLITVSLITFWLILLSNFFATAIFLLFDHYQHYIPEPLTTRMLIDEVIRIFIWAIAFTGLSLIPFFVGMLRKSIPATIVTSFVTSIGFSGVNLDDNWLMGVILAAAIVGFGILTAYFAIRNIERIDL</sequence>
<dbReference type="AlphaFoldDB" id="A0A6B8RIZ8"/>
<reference evidence="3" key="1">
    <citation type="submission" date="2018-11" db="EMBL/GenBank/DDBJ databases">
        <title>Complete genome sequence of Paenibacillus sp. ML311-T8.</title>
        <authorList>
            <person name="Nam Y.-D."/>
            <person name="Kang J."/>
            <person name="Chung W.-H."/>
            <person name="Park Y.S."/>
        </authorList>
    </citation>
    <scope>NUCLEOTIDE SEQUENCE [LARGE SCALE GENOMIC DNA]</scope>
    <source>
        <strain evidence="3">ML311-T8</strain>
    </source>
</reference>
<feature type="transmembrane region" description="Helical" evidence="1">
    <location>
        <begin position="56"/>
        <end position="74"/>
    </location>
</feature>
<feature type="transmembrane region" description="Helical" evidence="1">
    <location>
        <begin position="195"/>
        <end position="217"/>
    </location>
</feature>
<dbReference type="Proteomes" id="UP000426246">
    <property type="component" value="Chromosome"/>
</dbReference>
<dbReference type="EMBL" id="CP034235">
    <property type="protein sequence ID" value="QGQ95298.1"/>
    <property type="molecule type" value="Genomic_DNA"/>
</dbReference>
<proteinExistence type="predicted"/>
<feature type="transmembrane region" description="Helical" evidence="1">
    <location>
        <begin position="145"/>
        <end position="165"/>
    </location>
</feature>
<evidence type="ECO:0000256" key="1">
    <source>
        <dbReference type="SAM" id="Phobius"/>
    </source>
</evidence>
<keyword evidence="1" id="KW-0472">Membrane</keyword>
<organism evidence="2 3">
    <name type="scientific">Paenibacillus psychroresistens</name>
    <dbReference type="NCBI Taxonomy" id="1778678"/>
    <lineage>
        <taxon>Bacteria</taxon>
        <taxon>Bacillati</taxon>
        <taxon>Bacillota</taxon>
        <taxon>Bacilli</taxon>
        <taxon>Bacillales</taxon>
        <taxon>Paenibacillaceae</taxon>
        <taxon>Paenibacillus</taxon>
    </lineage>
</organism>
<accession>A0A6B8RIZ8</accession>
<evidence type="ECO:0000313" key="3">
    <source>
        <dbReference type="Proteomes" id="UP000426246"/>
    </source>
</evidence>
<keyword evidence="1" id="KW-0812">Transmembrane</keyword>